<feature type="compositionally biased region" description="Polar residues" evidence="1">
    <location>
        <begin position="43"/>
        <end position="54"/>
    </location>
</feature>
<feature type="signal peptide" evidence="2">
    <location>
        <begin position="1"/>
        <end position="22"/>
    </location>
</feature>
<name>A0ABR1Z9L5_9ROSI</name>
<dbReference type="Proteomes" id="UP001396334">
    <property type="component" value="Unassembled WGS sequence"/>
</dbReference>
<evidence type="ECO:0000313" key="4">
    <source>
        <dbReference type="Proteomes" id="UP001396334"/>
    </source>
</evidence>
<organism evidence="3 4">
    <name type="scientific">Hibiscus sabdariffa</name>
    <name type="common">roselle</name>
    <dbReference type="NCBI Taxonomy" id="183260"/>
    <lineage>
        <taxon>Eukaryota</taxon>
        <taxon>Viridiplantae</taxon>
        <taxon>Streptophyta</taxon>
        <taxon>Embryophyta</taxon>
        <taxon>Tracheophyta</taxon>
        <taxon>Spermatophyta</taxon>
        <taxon>Magnoliopsida</taxon>
        <taxon>eudicotyledons</taxon>
        <taxon>Gunneridae</taxon>
        <taxon>Pentapetalae</taxon>
        <taxon>rosids</taxon>
        <taxon>malvids</taxon>
        <taxon>Malvales</taxon>
        <taxon>Malvaceae</taxon>
        <taxon>Malvoideae</taxon>
        <taxon>Hibiscus</taxon>
    </lineage>
</organism>
<evidence type="ECO:0000313" key="3">
    <source>
        <dbReference type="EMBL" id="KAK8476687.1"/>
    </source>
</evidence>
<keyword evidence="4" id="KW-1185">Reference proteome</keyword>
<evidence type="ECO:0000256" key="2">
    <source>
        <dbReference type="SAM" id="SignalP"/>
    </source>
</evidence>
<feature type="chain" id="PRO_5046105892" evidence="2">
    <location>
        <begin position="23"/>
        <end position="122"/>
    </location>
</feature>
<keyword evidence="2" id="KW-0732">Signal</keyword>
<feature type="region of interest" description="Disordered" evidence="1">
    <location>
        <begin position="25"/>
        <end position="70"/>
    </location>
</feature>
<evidence type="ECO:0000256" key="1">
    <source>
        <dbReference type="SAM" id="MobiDB-lite"/>
    </source>
</evidence>
<reference evidence="3 4" key="1">
    <citation type="journal article" date="2024" name="G3 (Bethesda)">
        <title>Genome assembly of Hibiscus sabdariffa L. provides insights into metabolisms of medicinal natural products.</title>
        <authorList>
            <person name="Kim T."/>
        </authorList>
    </citation>
    <scope>NUCLEOTIDE SEQUENCE [LARGE SCALE GENOMIC DNA]</scope>
    <source>
        <strain evidence="3">TK-2024</strain>
        <tissue evidence="3">Old leaves</tissue>
    </source>
</reference>
<sequence length="122" mass="13458">MNRFQLCSLVVILLLFTSGIRTSGVSAEHSRQPRQHGFRPRLSISSPFKGQPNTRLGEEKRRVPTGSNPLHNSLLLLYPDLVLVLAGKLSGPSPDQTGQCANPSFAQLLTQSRELLLTVFYS</sequence>
<protein>
    <submittedName>
        <fullName evidence="3">Uncharacterized protein</fullName>
    </submittedName>
</protein>
<accession>A0ABR1Z9L5</accession>
<proteinExistence type="predicted"/>
<dbReference type="EMBL" id="JBBPBN010002108">
    <property type="protein sequence ID" value="KAK8476687.1"/>
    <property type="molecule type" value="Genomic_DNA"/>
</dbReference>
<comment type="caution">
    <text evidence="3">The sequence shown here is derived from an EMBL/GenBank/DDBJ whole genome shotgun (WGS) entry which is preliminary data.</text>
</comment>
<gene>
    <name evidence="3" type="ORF">V6N11_070940</name>
</gene>